<keyword evidence="3" id="KW-1185">Reference proteome</keyword>
<dbReference type="RefSeq" id="WP_204078346.1">
    <property type="nucleotide sequence ID" value="NZ_BOOP01000048.1"/>
</dbReference>
<organism evidence="2 3">
    <name type="scientific">Planotetraspora phitsanulokensis</name>
    <dbReference type="NCBI Taxonomy" id="575192"/>
    <lineage>
        <taxon>Bacteria</taxon>
        <taxon>Bacillati</taxon>
        <taxon>Actinomycetota</taxon>
        <taxon>Actinomycetes</taxon>
        <taxon>Streptosporangiales</taxon>
        <taxon>Streptosporangiaceae</taxon>
        <taxon>Planotetraspora</taxon>
    </lineage>
</organism>
<dbReference type="EMBL" id="BOOP01000048">
    <property type="protein sequence ID" value="GII42934.1"/>
    <property type="molecule type" value="Genomic_DNA"/>
</dbReference>
<feature type="compositionally biased region" description="Acidic residues" evidence="1">
    <location>
        <begin position="35"/>
        <end position="63"/>
    </location>
</feature>
<protein>
    <submittedName>
        <fullName evidence="2">Uncharacterized protein</fullName>
    </submittedName>
</protein>
<reference evidence="2 3" key="1">
    <citation type="submission" date="2021-01" db="EMBL/GenBank/DDBJ databases">
        <title>Whole genome shotgun sequence of Planotetraspora phitsanulokensis NBRC 104273.</title>
        <authorList>
            <person name="Komaki H."/>
            <person name="Tamura T."/>
        </authorList>
    </citation>
    <scope>NUCLEOTIDE SEQUENCE [LARGE SCALE GENOMIC DNA]</scope>
    <source>
        <strain evidence="2 3">NBRC 104273</strain>
    </source>
</reference>
<dbReference type="Proteomes" id="UP000622547">
    <property type="component" value="Unassembled WGS sequence"/>
</dbReference>
<proteinExistence type="predicted"/>
<dbReference type="AlphaFoldDB" id="A0A8J3XJ11"/>
<name>A0A8J3XJ11_9ACTN</name>
<evidence type="ECO:0000313" key="3">
    <source>
        <dbReference type="Proteomes" id="UP000622547"/>
    </source>
</evidence>
<sequence>MTYVYKNANTGSELTLDERDACLDMLDNWRIIGGLEDEPAGDSGSEEEQDQGPEQEVDLDLDMGGDQMDRPSTSANKAAWIAYAVSRGMSEEDATALSKAALIEEFGEGDE</sequence>
<evidence type="ECO:0000256" key="1">
    <source>
        <dbReference type="SAM" id="MobiDB-lite"/>
    </source>
</evidence>
<comment type="caution">
    <text evidence="2">The sequence shown here is derived from an EMBL/GenBank/DDBJ whole genome shotgun (WGS) entry which is preliminary data.</text>
</comment>
<gene>
    <name evidence="2" type="ORF">Pph01_79370</name>
</gene>
<accession>A0A8J3XJ11</accession>
<evidence type="ECO:0000313" key="2">
    <source>
        <dbReference type="EMBL" id="GII42934.1"/>
    </source>
</evidence>
<feature type="region of interest" description="Disordered" evidence="1">
    <location>
        <begin position="33"/>
        <end position="74"/>
    </location>
</feature>